<evidence type="ECO:0000313" key="13">
    <source>
        <dbReference type="Proteomes" id="UP000072874"/>
    </source>
</evidence>
<evidence type="ECO:0000256" key="8">
    <source>
        <dbReference type="ARBA" id="ARBA00023136"/>
    </source>
</evidence>
<evidence type="ECO:0000256" key="2">
    <source>
        <dbReference type="ARBA" id="ARBA00022448"/>
    </source>
</evidence>
<feature type="transmembrane region" description="Helical" evidence="9">
    <location>
        <begin position="418"/>
        <end position="437"/>
    </location>
</feature>
<dbReference type="PANTHER" id="PTHR31503:SF22">
    <property type="entry name" value="VACUOLAR CALCIUM ION TRANSPORTER"/>
    <property type="match status" value="1"/>
</dbReference>
<dbReference type="VEuPathDB" id="PlasmoDB:Py17XNL_000104699"/>
<keyword evidence="2 9" id="KW-0813">Transport</keyword>
<reference evidence="12" key="4">
    <citation type="submission" date="2019-05" db="EMBL/GenBank/DDBJ databases">
        <authorList>
            <consortium name="Pathogen Informatics"/>
        </authorList>
    </citation>
    <scope>NUCLEOTIDE SEQUENCE</scope>
    <source>
        <strain evidence="12">17X</strain>
    </source>
</reference>
<evidence type="ECO:0000313" key="12">
    <source>
        <dbReference type="EMBL" id="VTZ71463.1"/>
    </source>
</evidence>
<keyword evidence="6 9" id="KW-1133">Transmembrane helix</keyword>
<feature type="transmembrane region" description="Helical" evidence="9">
    <location>
        <begin position="390"/>
        <end position="411"/>
    </location>
</feature>
<dbReference type="GeneID" id="3790533"/>
<keyword evidence="7 9" id="KW-0406">Ion transport</keyword>
<keyword evidence="9" id="KW-0050">Antiport</keyword>
<evidence type="ECO:0000259" key="10">
    <source>
        <dbReference type="Pfam" id="PF01699"/>
    </source>
</evidence>
<keyword evidence="4 9" id="KW-0812">Transmembrane</keyword>
<evidence type="ECO:0000256" key="3">
    <source>
        <dbReference type="ARBA" id="ARBA00022568"/>
    </source>
</evidence>
<dbReference type="Gene3D" id="1.20.1420.30">
    <property type="entry name" value="NCX, central ion-binding region"/>
    <property type="match status" value="1"/>
</dbReference>
<evidence type="ECO:0000313" key="11">
    <source>
        <dbReference type="EMBL" id="CDU15868.1"/>
    </source>
</evidence>
<dbReference type="GO" id="GO:0006874">
    <property type="term" value="P:intracellular calcium ion homeostasis"/>
    <property type="evidence" value="ECO:0007669"/>
    <property type="project" value="TreeGrafter"/>
</dbReference>
<dbReference type="VEuPathDB" id="PlasmoDB:PY00061"/>
<feature type="transmembrane region" description="Helical" evidence="9">
    <location>
        <begin position="215"/>
        <end position="234"/>
    </location>
</feature>
<dbReference type="InterPro" id="IPR004837">
    <property type="entry name" value="NaCa_Exmemb"/>
</dbReference>
<dbReference type="NCBIfam" id="TIGR00846">
    <property type="entry name" value="caca2"/>
    <property type="match status" value="1"/>
</dbReference>
<dbReference type="AlphaFoldDB" id="A0A077XY56"/>
<evidence type="ECO:0000256" key="7">
    <source>
        <dbReference type="ARBA" id="ARBA00023065"/>
    </source>
</evidence>
<organism evidence="11 14">
    <name type="scientific">Plasmodium yoelii</name>
    <dbReference type="NCBI Taxonomy" id="5861"/>
    <lineage>
        <taxon>Eukaryota</taxon>
        <taxon>Sar</taxon>
        <taxon>Alveolata</taxon>
        <taxon>Apicomplexa</taxon>
        <taxon>Aconoidasida</taxon>
        <taxon>Haemosporida</taxon>
        <taxon>Plasmodiidae</taxon>
        <taxon>Plasmodium</taxon>
        <taxon>Plasmodium (Vinckeia)</taxon>
    </lineage>
</organism>
<feature type="transmembrane region" description="Helical" evidence="9">
    <location>
        <begin position="363"/>
        <end position="384"/>
    </location>
</feature>
<evidence type="ECO:0000313" key="14">
    <source>
        <dbReference type="Proteomes" id="UP000072904"/>
    </source>
</evidence>
<evidence type="ECO:0000256" key="4">
    <source>
        <dbReference type="ARBA" id="ARBA00022692"/>
    </source>
</evidence>
<dbReference type="PANTHER" id="PTHR31503">
    <property type="entry name" value="VACUOLAR CALCIUM ION TRANSPORTER"/>
    <property type="match status" value="1"/>
</dbReference>
<feature type="domain" description="Sodium/calcium exchanger membrane region" evidence="10">
    <location>
        <begin position="117"/>
        <end position="269"/>
    </location>
</feature>
<dbReference type="EMBL" id="LM993655">
    <property type="protein sequence ID" value="VTZ71463.1"/>
    <property type="molecule type" value="Genomic_DNA"/>
</dbReference>
<reference evidence="11" key="2">
    <citation type="submission" date="2014-05" db="EMBL/GenBank/DDBJ databases">
        <authorList>
            <person name="Aslett A.Martin."/>
            <person name="De Silva Nishadi"/>
        </authorList>
    </citation>
    <scope>NUCLEOTIDE SEQUENCE</scope>
    <source>
        <strain evidence="11">YM</strain>
    </source>
</reference>
<reference evidence="13 14" key="1">
    <citation type="journal article" date="2014" name="BMC Biol.">
        <title>A comprehensive evaluation of rodent malaria parasite genomes and gene expression.</title>
        <authorList>
            <person name="Otto T.D."/>
            <person name="Bohme U."/>
            <person name="Jackson A.P."/>
            <person name="Hunt M."/>
            <person name="Franke-Fayard B."/>
            <person name="Hoeijmakers W.A."/>
            <person name="Religa A.A."/>
            <person name="Robertson L."/>
            <person name="Sanders M."/>
            <person name="Ogun S.A."/>
            <person name="Cunningham D."/>
            <person name="Erhart A."/>
            <person name="Billker O."/>
            <person name="Khan S.M."/>
            <person name="Stunnenberg H.G."/>
            <person name="Langhorne J."/>
            <person name="Holder A.A."/>
            <person name="Waters A.P."/>
            <person name="Newbold C.I."/>
            <person name="Pain A."/>
            <person name="Berriman M."/>
            <person name="Janse C.J."/>
        </authorList>
    </citation>
    <scope>NUCLEOTIDE SEQUENCE [LARGE SCALE GENOMIC DNA]</scope>
    <source>
        <strain evidence="12 13">17X</strain>
        <strain evidence="11 14">YM</strain>
    </source>
</reference>
<proteinExistence type="inferred from homology"/>
<dbReference type="GO" id="GO:0005774">
    <property type="term" value="C:vacuolar membrane"/>
    <property type="evidence" value="ECO:0007669"/>
    <property type="project" value="UniProtKB-ARBA"/>
</dbReference>
<name>A0A077XY56_PLAYE</name>
<dbReference type="GO" id="GO:0015369">
    <property type="term" value="F:calcium:proton antiporter activity"/>
    <property type="evidence" value="ECO:0007669"/>
    <property type="project" value="UniProtKB-UniRule"/>
</dbReference>
<protein>
    <submittedName>
        <fullName evidence="11">Cation/H+ antiporter, putative</fullName>
    </submittedName>
</protein>
<feature type="transmembrane region" description="Helical" evidence="9">
    <location>
        <begin position="149"/>
        <end position="170"/>
    </location>
</feature>
<dbReference type="Pfam" id="PF01699">
    <property type="entry name" value="Na_Ca_ex"/>
    <property type="match status" value="2"/>
</dbReference>
<sequence>MVMGRVRATSYIRRTISQPLNKNHPAGNIQNSRGLNDTNLIGNKNLHLQLLCNGKEPYNECIEHLGNYRDFDETKPFYMPRKSDLNSIYSILNNKLNILLLFIPIGIFSYLLGASDIYIFFFNFIALIPLSALMGNVTEDLALHTGEIIGGLLNATFGNLMEMIFSIQALKAGLINVVQGTLLGSILSNLLLVLGMSFFAGGLYHHVQKFNEKGATCSTSLLLLSSLAITIPSVSSVTTNNNTDVLLKVSRITAVLIFITYCLFLLFQLYTHISLFQDKEMTEETPQLSVITGSIFLILITFLVSVHSEYLINTVESVVRYYNISENFIGVILLPIVGNATEHLTAVTVAIKNKVDLTMGVAVGSSAQIALFVVPITVLFGWILNKPMTLAFSPLSSVILVISVIVTMAIVQDGESNWLEGVLLITAYLIVGVVFWFDSS</sequence>
<feature type="transmembrane region" description="Helical" evidence="9">
    <location>
        <begin position="328"/>
        <end position="351"/>
    </location>
</feature>
<keyword evidence="5 9" id="KW-0106">Calcium</keyword>
<evidence type="ECO:0000256" key="6">
    <source>
        <dbReference type="ARBA" id="ARBA00022989"/>
    </source>
</evidence>
<dbReference type="VEuPathDB" id="PlasmoDB:PY17X_0103900"/>
<dbReference type="KEGG" id="pyo:PY17X_0103900"/>
<reference evidence="12" key="3">
    <citation type="submission" date="2014-05" db="EMBL/GenBank/DDBJ databases">
        <authorList>
            <person name="Aslett M.A."/>
            <person name="De Silva N."/>
        </authorList>
    </citation>
    <scope>NUCLEOTIDE SEQUENCE</scope>
    <source>
        <strain evidence="12">17X</strain>
    </source>
</reference>
<gene>
    <name evidence="12" type="ORF">PY17X_0103900</name>
    <name evidence="11" type="ORF">PYYM_0103300</name>
</gene>
<evidence type="ECO:0000256" key="5">
    <source>
        <dbReference type="ARBA" id="ARBA00022837"/>
    </source>
</evidence>
<feature type="transmembrane region" description="Helical" evidence="9">
    <location>
        <begin position="96"/>
        <end position="112"/>
    </location>
</feature>
<keyword evidence="8 9" id="KW-0472">Membrane</keyword>
<dbReference type="RefSeq" id="XP_725194.1">
    <property type="nucleotide sequence ID" value="XM_720101.1"/>
</dbReference>
<evidence type="ECO:0000256" key="1">
    <source>
        <dbReference type="ARBA" id="ARBA00004127"/>
    </source>
</evidence>
<dbReference type="Proteomes" id="UP000072874">
    <property type="component" value="Chromosome 1"/>
</dbReference>
<feature type="transmembrane region" description="Helical" evidence="9">
    <location>
        <begin position="254"/>
        <end position="276"/>
    </location>
</feature>
<evidence type="ECO:0000256" key="9">
    <source>
        <dbReference type="RuleBase" id="RU365028"/>
    </source>
</evidence>
<dbReference type="OrthoDB" id="1699231at2759"/>
<dbReference type="InterPro" id="IPR004798">
    <property type="entry name" value="CAX-like"/>
</dbReference>
<comment type="similarity">
    <text evidence="9">Belongs to the Ca(2+):cation antiporter (CaCA) (TC 2.A.19) family.</text>
</comment>
<dbReference type="InterPro" id="IPR004713">
    <property type="entry name" value="CaH_exchang"/>
</dbReference>
<comment type="subcellular location">
    <subcellularLocation>
        <location evidence="1">Endomembrane system</location>
        <topology evidence="1">Multi-pass membrane protein</topology>
    </subcellularLocation>
</comment>
<accession>A0A077XY56</accession>
<dbReference type="VEuPathDB" id="PlasmoDB:PYYM_0103300"/>
<feature type="transmembrane region" description="Helical" evidence="9">
    <location>
        <begin position="288"/>
        <end position="308"/>
    </location>
</feature>
<feature type="transmembrane region" description="Helical" evidence="9">
    <location>
        <begin position="182"/>
        <end position="203"/>
    </location>
</feature>
<keyword evidence="3 9" id="KW-0109">Calcium transport</keyword>
<feature type="domain" description="Sodium/calcium exchanger membrane region" evidence="10">
    <location>
        <begin position="295"/>
        <end position="436"/>
    </location>
</feature>
<dbReference type="Proteomes" id="UP000072904">
    <property type="component" value="Chromosome 1"/>
</dbReference>
<dbReference type="OMA" id="AVMITCN"/>
<comment type="caution">
    <text evidence="9">Lacks conserved residue(s) required for the propagation of feature annotation.</text>
</comment>
<dbReference type="InterPro" id="IPR044880">
    <property type="entry name" value="NCX_ion-bd_dom_sf"/>
</dbReference>
<dbReference type="EMBL" id="LK934629">
    <property type="protein sequence ID" value="CDU15868.1"/>
    <property type="molecule type" value="Genomic_DNA"/>
</dbReference>
<dbReference type="GO" id="GO:0012505">
    <property type="term" value="C:endomembrane system"/>
    <property type="evidence" value="ECO:0007669"/>
    <property type="project" value="UniProtKB-SubCell"/>
</dbReference>
<dbReference type="NCBIfam" id="TIGR00378">
    <property type="entry name" value="cax"/>
    <property type="match status" value="1"/>
</dbReference>